<evidence type="ECO:0000313" key="1">
    <source>
        <dbReference type="EMBL" id="KAH8015121.1"/>
    </source>
</evidence>
<dbReference type="Proteomes" id="UP000827872">
    <property type="component" value="Linkage Group LG02"/>
</dbReference>
<reference evidence="1" key="1">
    <citation type="submission" date="2021-08" db="EMBL/GenBank/DDBJ databases">
        <title>The first chromosome-level gecko genome reveals the dynamic sex chromosomes of Neotropical dwarf geckos (Sphaerodactylidae: Sphaerodactylus).</title>
        <authorList>
            <person name="Pinto B.J."/>
            <person name="Keating S.E."/>
            <person name="Gamble T."/>
        </authorList>
    </citation>
    <scope>NUCLEOTIDE SEQUENCE</scope>
    <source>
        <strain evidence="1">TG3544</strain>
    </source>
</reference>
<keyword evidence="2" id="KW-1185">Reference proteome</keyword>
<name>A0ACB8G682_9SAUR</name>
<sequence>MGGTWRRFCPPVRTVGYGMDEAEQDQYEARLKELFDSFDLTGSGFLGQEELTDLCHVLHLEEVAPGALQQTLLQDNLLDRDKAMDIKRN</sequence>
<gene>
    <name evidence="1" type="ORF">K3G42_033295</name>
</gene>
<protein>
    <submittedName>
        <fullName evidence="1">Uncharacterized protein</fullName>
    </submittedName>
</protein>
<comment type="caution">
    <text evidence="1">The sequence shown here is derived from an EMBL/GenBank/DDBJ whole genome shotgun (WGS) entry which is preliminary data.</text>
</comment>
<dbReference type="EMBL" id="CM037615">
    <property type="protein sequence ID" value="KAH8015121.1"/>
    <property type="molecule type" value="Genomic_DNA"/>
</dbReference>
<organism evidence="1 2">
    <name type="scientific">Sphaerodactylus townsendi</name>
    <dbReference type="NCBI Taxonomy" id="933632"/>
    <lineage>
        <taxon>Eukaryota</taxon>
        <taxon>Metazoa</taxon>
        <taxon>Chordata</taxon>
        <taxon>Craniata</taxon>
        <taxon>Vertebrata</taxon>
        <taxon>Euteleostomi</taxon>
        <taxon>Lepidosauria</taxon>
        <taxon>Squamata</taxon>
        <taxon>Bifurcata</taxon>
        <taxon>Gekkota</taxon>
        <taxon>Sphaerodactylidae</taxon>
        <taxon>Sphaerodactylus</taxon>
    </lineage>
</organism>
<proteinExistence type="predicted"/>
<evidence type="ECO:0000313" key="2">
    <source>
        <dbReference type="Proteomes" id="UP000827872"/>
    </source>
</evidence>
<accession>A0ACB8G682</accession>